<organism evidence="3 4">
    <name type="scientific">Aspergillus chevalieri</name>
    <name type="common">Eurotium chevalieri</name>
    <dbReference type="NCBI Taxonomy" id="182096"/>
    <lineage>
        <taxon>Eukaryota</taxon>
        <taxon>Fungi</taxon>
        <taxon>Dikarya</taxon>
        <taxon>Ascomycota</taxon>
        <taxon>Pezizomycotina</taxon>
        <taxon>Eurotiomycetes</taxon>
        <taxon>Eurotiomycetidae</taxon>
        <taxon>Eurotiales</taxon>
        <taxon>Aspergillaceae</taxon>
        <taxon>Aspergillus</taxon>
        <taxon>Aspergillus subgen. Aspergillus</taxon>
    </lineage>
</organism>
<proteinExistence type="predicted"/>
<reference evidence="3" key="1">
    <citation type="submission" date="2021-01" db="EMBL/GenBank/DDBJ databases">
        <authorList>
            <consortium name="Aspergillus chevalieri M1 genome sequencing consortium"/>
            <person name="Kazuki M."/>
            <person name="Futagami T."/>
        </authorList>
    </citation>
    <scope>NUCLEOTIDE SEQUENCE</scope>
    <source>
        <strain evidence="3">M1</strain>
    </source>
</reference>
<evidence type="ECO:0000313" key="3">
    <source>
        <dbReference type="EMBL" id="BCR83041.1"/>
    </source>
</evidence>
<evidence type="ECO:0000256" key="1">
    <source>
        <dbReference type="ARBA" id="ARBA00023125"/>
    </source>
</evidence>
<dbReference type="GeneID" id="66977400"/>
<feature type="domain" description="HTH CENPB-type" evidence="2">
    <location>
        <begin position="1"/>
        <end position="33"/>
    </location>
</feature>
<dbReference type="KEGG" id="ache:ACHE_10443S"/>
<dbReference type="RefSeq" id="XP_043131563.1">
    <property type="nucleotide sequence ID" value="XM_043279331.1"/>
</dbReference>
<reference evidence="3" key="2">
    <citation type="submission" date="2021-02" db="EMBL/GenBank/DDBJ databases">
        <title>Aspergillus chevalieri M1 genome sequence.</title>
        <authorList>
            <person name="Kadooka C."/>
            <person name="Mori K."/>
            <person name="Futagami T."/>
        </authorList>
    </citation>
    <scope>NUCLEOTIDE SEQUENCE</scope>
    <source>
        <strain evidence="3">M1</strain>
    </source>
</reference>
<evidence type="ECO:0000313" key="4">
    <source>
        <dbReference type="Proteomes" id="UP000637239"/>
    </source>
</evidence>
<sequence length="77" mass="8952">MAQRIRQMHGDPKPIWSHWVSQFKKRHPEVSSSLGRRIKKSKKRAVPPVKIMPREDVLESMRLKKLGKKAEKAPEGV</sequence>
<evidence type="ECO:0000259" key="2">
    <source>
        <dbReference type="PROSITE" id="PS51253"/>
    </source>
</evidence>
<dbReference type="Proteomes" id="UP000637239">
    <property type="component" value="Chromosome 1"/>
</dbReference>
<name>A0A7R7VDZ2_ASPCH</name>
<keyword evidence="1" id="KW-0238">DNA-binding</keyword>
<accession>A0A7R7VDZ2</accession>
<dbReference type="PROSITE" id="PS51253">
    <property type="entry name" value="HTH_CENPB"/>
    <property type="match status" value="1"/>
</dbReference>
<dbReference type="EMBL" id="AP024416">
    <property type="protein sequence ID" value="BCR83041.1"/>
    <property type="molecule type" value="Genomic_DNA"/>
</dbReference>
<gene>
    <name evidence="3" type="ORF">ACHE_10443S</name>
</gene>
<dbReference type="InterPro" id="IPR006600">
    <property type="entry name" value="HTH_CenpB_DNA-bd_dom"/>
</dbReference>
<dbReference type="AlphaFoldDB" id="A0A7R7VDZ2"/>
<keyword evidence="4" id="KW-1185">Reference proteome</keyword>
<dbReference type="GO" id="GO:0003677">
    <property type="term" value="F:DNA binding"/>
    <property type="evidence" value="ECO:0007669"/>
    <property type="project" value="UniProtKB-KW"/>
</dbReference>
<protein>
    <recommendedName>
        <fullName evidence="2">HTH CENPB-type domain-containing protein</fullName>
    </recommendedName>
</protein>